<keyword evidence="10" id="KW-0175">Coiled coil</keyword>
<reference evidence="12" key="1">
    <citation type="journal article" date="2014" name="Nat. Genet.">
        <title>A reference genome for common bean and genome-wide analysis of dual domestications.</title>
        <authorList>
            <person name="Schmutz J."/>
            <person name="McClean P.E."/>
            <person name="Mamidi S."/>
            <person name="Wu G.A."/>
            <person name="Cannon S.B."/>
            <person name="Grimwood J."/>
            <person name="Jenkins J."/>
            <person name="Shu S."/>
            <person name="Song Q."/>
            <person name="Chavarro C."/>
            <person name="Torres-Torres M."/>
            <person name="Geffroy V."/>
            <person name="Moghaddam S.M."/>
            <person name="Gao D."/>
            <person name="Abernathy B."/>
            <person name="Barry K."/>
            <person name="Blair M."/>
            <person name="Brick M.A."/>
            <person name="Chovatia M."/>
            <person name="Gepts P."/>
            <person name="Goodstein D.M."/>
            <person name="Gonzales M."/>
            <person name="Hellsten U."/>
            <person name="Hyten D.L."/>
            <person name="Jia G."/>
            <person name="Kelly J.D."/>
            <person name="Kudrna D."/>
            <person name="Lee R."/>
            <person name="Richard M.M."/>
            <person name="Miklas P.N."/>
            <person name="Osorno J.M."/>
            <person name="Rodrigues J."/>
            <person name="Thareau V."/>
            <person name="Urrea C.A."/>
            <person name="Wang M."/>
            <person name="Yu Y."/>
            <person name="Zhang M."/>
            <person name="Wing R.A."/>
            <person name="Cregan P.B."/>
            <person name="Rokhsar D.S."/>
            <person name="Jackson S.A."/>
        </authorList>
    </citation>
    <scope>NUCLEOTIDE SEQUENCE [LARGE SCALE GENOMIC DNA]</scope>
    <source>
        <strain evidence="12">cv. G19833</strain>
    </source>
</reference>
<evidence type="ECO:0000256" key="2">
    <source>
        <dbReference type="ARBA" id="ARBA00007535"/>
    </source>
</evidence>
<evidence type="ECO:0000256" key="4">
    <source>
        <dbReference type="ARBA" id="ARBA00022692"/>
    </source>
</evidence>
<dbReference type="SMR" id="V7B3J1"/>
<comment type="subcellular location">
    <subcellularLocation>
        <location evidence="1">Membrane</location>
        <topology evidence="1">Multi-pass membrane protein</topology>
    </subcellularLocation>
</comment>
<keyword evidence="7" id="KW-1133">Transmembrane helix</keyword>
<evidence type="ECO:0000256" key="1">
    <source>
        <dbReference type="ARBA" id="ARBA00004141"/>
    </source>
</evidence>
<keyword evidence="12" id="KW-1185">Reference proteome</keyword>
<evidence type="ECO:0000256" key="5">
    <source>
        <dbReference type="ARBA" id="ARBA00022842"/>
    </source>
</evidence>
<sequence>MLGRGSRQTPAPRPRILDTETEVGQPWTLLDWEGKVKELEVRYDAINRHIGLSANDLDNSFSSRSIILSLREASVSIGRTSRLSSLTQQSSSTQVTPPSALWSMSCKPGSSGHSLFPTRTLSTRDPLLLTPTRHFAPLEFTILKFFLKTICSKFDDEVKTIEEEAHSLLDQSIFQRCTLGICDPKMEVIEKIKYQLRNLTARIQKMSDELEQLKDDDNRKTMMCLTEMLEQQISPADSFRTAPQDIDLGEPSDIEILLDNYLRKNIETSKKVSMVSRYVDESQSLIKDKEDRRNSNIIKMTLVVSIGSLGLSLFRYFHSK</sequence>
<evidence type="ECO:0000256" key="10">
    <source>
        <dbReference type="SAM" id="Coils"/>
    </source>
</evidence>
<proteinExistence type="inferred from homology"/>
<evidence type="ECO:0000256" key="3">
    <source>
        <dbReference type="ARBA" id="ARBA00022448"/>
    </source>
</evidence>
<evidence type="ECO:0000256" key="8">
    <source>
        <dbReference type="ARBA" id="ARBA00023065"/>
    </source>
</evidence>
<dbReference type="GO" id="GO:0015095">
    <property type="term" value="F:magnesium ion transmembrane transporter activity"/>
    <property type="evidence" value="ECO:0007669"/>
    <property type="project" value="TreeGrafter"/>
</dbReference>
<dbReference type="Gramene" id="ESW11443">
    <property type="protein sequence ID" value="ESW11443"/>
    <property type="gene ID" value="PHAVU_008G030500g"/>
</dbReference>
<dbReference type="InterPro" id="IPR039204">
    <property type="entry name" value="MRS2-like"/>
</dbReference>
<evidence type="ECO:0000256" key="6">
    <source>
        <dbReference type="ARBA" id="ARBA00022946"/>
    </source>
</evidence>
<evidence type="ECO:0000256" key="7">
    <source>
        <dbReference type="ARBA" id="ARBA00022989"/>
    </source>
</evidence>
<feature type="coiled-coil region" evidence="10">
    <location>
        <begin position="189"/>
        <end position="216"/>
    </location>
</feature>
<dbReference type="eggNOG" id="KOG2662">
    <property type="taxonomic scope" value="Eukaryota"/>
</dbReference>
<keyword evidence="6" id="KW-0809">Transit peptide</keyword>
<protein>
    <recommendedName>
        <fullName evidence="13">Magnesium transporter</fullName>
    </recommendedName>
</protein>
<dbReference type="GO" id="GO:0016020">
    <property type="term" value="C:membrane"/>
    <property type="evidence" value="ECO:0007669"/>
    <property type="project" value="UniProtKB-SubCell"/>
</dbReference>
<dbReference type="AlphaFoldDB" id="V7B3J1"/>
<dbReference type="Proteomes" id="UP000000226">
    <property type="component" value="Chromosome 8"/>
</dbReference>
<keyword evidence="4" id="KW-0812">Transmembrane</keyword>
<organism evidence="11 12">
    <name type="scientific">Phaseolus vulgaris</name>
    <name type="common">Kidney bean</name>
    <name type="synonym">French bean</name>
    <dbReference type="NCBI Taxonomy" id="3885"/>
    <lineage>
        <taxon>Eukaryota</taxon>
        <taxon>Viridiplantae</taxon>
        <taxon>Streptophyta</taxon>
        <taxon>Embryophyta</taxon>
        <taxon>Tracheophyta</taxon>
        <taxon>Spermatophyta</taxon>
        <taxon>Magnoliopsida</taxon>
        <taxon>eudicotyledons</taxon>
        <taxon>Gunneridae</taxon>
        <taxon>Pentapetalae</taxon>
        <taxon>rosids</taxon>
        <taxon>fabids</taxon>
        <taxon>Fabales</taxon>
        <taxon>Fabaceae</taxon>
        <taxon>Papilionoideae</taxon>
        <taxon>50 kb inversion clade</taxon>
        <taxon>NPAAA clade</taxon>
        <taxon>indigoferoid/millettioid clade</taxon>
        <taxon>Phaseoleae</taxon>
        <taxon>Phaseolus</taxon>
    </lineage>
</organism>
<dbReference type="PANTHER" id="PTHR13890:SF0">
    <property type="entry name" value="MAGNESIUM TRANSPORTER MRS2 HOMOLOG, MITOCHONDRIAL"/>
    <property type="match status" value="1"/>
</dbReference>
<keyword evidence="5" id="KW-0460">Magnesium</keyword>
<dbReference type="EMBL" id="CM002295">
    <property type="protein sequence ID" value="ESW11443.1"/>
    <property type="molecule type" value="Genomic_DNA"/>
</dbReference>
<keyword evidence="3" id="KW-0813">Transport</keyword>
<keyword evidence="9" id="KW-0472">Membrane</keyword>
<evidence type="ECO:0000313" key="12">
    <source>
        <dbReference type="Proteomes" id="UP000000226"/>
    </source>
</evidence>
<evidence type="ECO:0000256" key="9">
    <source>
        <dbReference type="ARBA" id="ARBA00023136"/>
    </source>
</evidence>
<evidence type="ECO:0000313" key="11">
    <source>
        <dbReference type="EMBL" id="ESW11443.1"/>
    </source>
</evidence>
<accession>V7B3J1</accession>
<evidence type="ECO:0008006" key="13">
    <source>
        <dbReference type="Google" id="ProtNLM"/>
    </source>
</evidence>
<dbReference type="PANTHER" id="PTHR13890">
    <property type="entry name" value="RNA SPLICING PROTEIN MRS2, MITOCHONDRIAL"/>
    <property type="match status" value="1"/>
</dbReference>
<keyword evidence="8" id="KW-0406">Ion transport</keyword>
<gene>
    <name evidence="11" type="ORF">PHAVU_008G030500g</name>
</gene>
<name>V7B3J1_PHAVU</name>
<dbReference type="Gene3D" id="1.20.58.340">
    <property type="entry name" value="Magnesium transport protein CorA, transmembrane region"/>
    <property type="match status" value="1"/>
</dbReference>
<comment type="similarity">
    <text evidence="2">Belongs to the CorA metal ion transporter (MIT) (TC 1.A.35.5) family.</text>
</comment>